<evidence type="ECO:0000313" key="3">
    <source>
        <dbReference type="EMBL" id="GJE04492.1"/>
    </source>
</evidence>
<reference evidence="3" key="2">
    <citation type="submission" date="2021-08" db="EMBL/GenBank/DDBJ databases">
        <authorList>
            <person name="Tani A."/>
            <person name="Ola A."/>
            <person name="Ogura Y."/>
            <person name="Katsura K."/>
            <person name="Hayashi T."/>
        </authorList>
    </citation>
    <scope>NUCLEOTIDE SEQUENCE</scope>
    <source>
        <strain evidence="3">DSM 17168</strain>
    </source>
</reference>
<dbReference type="InterPro" id="IPR017894">
    <property type="entry name" value="HTH_IS21_transposase_type"/>
</dbReference>
<evidence type="ECO:0000259" key="2">
    <source>
        <dbReference type="PROSITE" id="PS50531"/>
    </source>
</evidence>
<accession>A0ABQ4SMX1</accession>
<dbReference type="InterPro" id="IPR047951">
    <property type="entry name" value="Transpos_ISL3"/>
</dbReference>
<feature type="domain" description="HTH IS21-type" evidence="2">
    <location>
        <begin position="161"/>
        <end position="223"/>
    </location>
</feature>
<dbReference type="PROSITE" id="PS50531">
    <property type="entry name" value="HTH_IS21"/>
    <property type="match status" value="1"/>
</dbReference>
<dbReference type="Proteomes" id="UP001055153">
    <property type="component" value="Unassembled WGS sequence"/>
</dbReference>
<evidence type="ECO:0000313" key="4">
    <source>
        <dbReference type="Proteomes" id="UP001055153"/>
    </source>
</evidence>
<keyword evidence="4" id="KW-1185">Reference proteome</keyword>
<organism evidence="3 4">
    <name type="scientific">Methylobacterium isbiliense</name>
    <dbReference type="NCBI Taxonomy" id="315478"/>
    <lineage>
        <taxon>Bacteria</taxon>
        <taxon>Pseudomonadati</taxon>
        <taxon>Pseudomonadota</taxon>
        <taxon>Alphaproteobacteria</taxon>
        <taxon>Hyphomicrobiales</taxon>
        <taxon>Methylobacteriaceae</taxon>
        <taxon>Methylobacterium</taxon>
    </lineage>
</organism>
<evidence type="ECO:0000256" key="1">
    <source>
        <dbReference type="SAM" id="MobiDB-lite"/>
    </source>
</evidence>
<name>A0ABQ4SMX1_9HYPH</name>
<reference evidence="3" key="1">
    <citation type="journal article" date="2021" name="Front. Microbiol.">
        <title>Comprehensive Comparative Genomics and Phenotyping of Methylobacterium Species.</title>
        <authorList>
            <person name="Alessa O."/>
            <person name="Ogura Y."/>
            <person name="Fujitani Y."/>
            <person name="Takami H."/>
            <person name="Hayashi T."/>
            <person name="Sahin N."/>
            <person name="Tani A."/>
        </authorList>
    </citation>
    <scope>NUCLEOTIDE SEQUENCE</scope>
    <source>
        <strain evidence="3">DSM 17168</strain>
    </source>
</reference>
<sequence length="423" mass="47078">MPTSATTLLRAVRALPLPSAGRPLIVGVDDWALRKGRTYATIVIDLEHHRPLDLLPDRSAAALATWLRHEPQIRLVARDRSTEYARGTTIGAPGARQVADRWHLLLNTRQMLERWLARVHPRLKQVLPTTPAAASVRRTKAYPRAPAEVLTRAAAVERWQALYDDVRRRVAAGQSLRRINRETGLARATVRKYAFAPRFPRHGLRGPGPSILDPYLDHLSARLEQGCENAMQLWRELRGLGYPGTPKQVGRWLNERRTRPAKTTIRRWQRSPAAATTKPPSRPPLPSPKQLSWHLLRDPDELDPAAAAAVARVLQDGEAAKVVGLARRFCRIVRSGCGGRRAGSTAVAAFDTWVAEARSCGIRVVESFAAGLDQDRAAVRAGLELPWSSGQAEGQINRLKLLKRSMYGRAKLDLLRCRFLLAA</sequence>
<dbReference type="InterPro" id="IPR002560">
    <property type="entry name" value="Transposase_DDE"/>
</dbReference>
<dbReference type="EMBL" id="BPQQ01000125">
    <property type="protein sequence ID" value="GJE04492.1"/>
    <property type="molecule type" value="Genomic_DNA"/>
</dbReference>
<dbReference type="PANTHER" id="PTHR33498:SF1">
    <property type="entry name" value="TRANSPOSASE FOR INSERTION SEQUENCE ELEMENT IS1557"/>
    <property type="match status" value="1"/>
</dbReference>
<dbReference type="PANTHER" id="PTHR33498">
    <property type="entry name" value="TRANSPOSASE FOR INSERTION SEQUENCE ELEMENT IS1557"/>
    <property type="match status" value="1"/>
</dbReference>
<comment type="caution">
    <text evidence="3">The sequence shown here is derived from an EMBL/GenBank/DDBJ whole genome shotgun (WGS) entry which is preliminary data.</text>
</comment>
<gene>
    <name evidence="3" type="ORF">GMJLKIPL_6456</name>
</gene>
<feature type="region of interest" description="Disordered" evidence="1">
    <location>
        <begin position="261"/>
        <end position="291"/>
    </location>
</feature>
<dbReference type="NCBIfam" id="NF033550">
    <property type="entry name" value="transpos_ISL3"/>
    <property type="match status" value="1"/>
</dbReference>
<dbReference type="Pfam" id="PF01610">
    <property type="entry name" value="DDE_Tnp_ISL3"/>
    <property type="match status" value="2"/>
</dbReference>
<proteinExistence type="predicted"/>
<protein>
    <submittedName>
        <fullName evidence="3">ISL3 family transposase ISMex10</fullName>
    </submittedName>
</protein>